<proteinExistence type="predicted"/>
<keyword evidence="1" id="KW-0732">Signal</keyword>
<dbReference type="PROSITE" id="PS51257">
    <property type="entry name" value="PROKAR_LIPOPROTEIN"/>
    <property type="match status" value="1"/>
</dbReference>
<dbReference type="Proteomes" id="UP000241808">
    <property type="component" value="Unassembled WGS sequence"/>
</dbReference>
<keyword evidence="3" id="KW-1185">Reference proteome</keyword>
<evidence type="ECO:0000313" key="3">
    <source>
        <dbReference type="Proteomes" id="UP000241808"/>
    </source>
</evidence>
<dbReference type="AlphaFoldDB" id="A0A2T4Z2P7"/>
<protein>
    <recommendedName>
        <fullName evidence="4">Lipoprotein</fullName>
    </recommendedName>
</protein>
<evidence type="ECO:0008006" key="4">
    <source>
        <dbReference type="Google" id="ProtNLM"/>
    </source>
</evidence>
<organism evidence="2 3">
    <name type="scientific">Phreatobacter oligotrophus</name>
    <dbReference type="NCBI Taxonomy" id="1122261"/>
    <lineage>
        <taxon>Bacteria</taxon>
        <taxon>Pseudomonadati</taxon>
        <taxon>Pseudomonadota</taxon>
        <taxon>Alphaproteobacteria</taxon>
        <taxon>Hyphomicrobiales</taxon>
        <taxon>Phreatobacteraceae</taxon>
        <taxon>Phreatobacter</taxon>
    </lineage>
</organism>
<evidence type="ECO:0000313" key="2">
    <source>
        <dbReference type="EMBL" id="PTM55050.1"/>
    </source>
</evidence>
<accession>A0A2T4Z2P7</accession>
<name>A0A2T4Z2P7_9HYPH</name>
<feature type="signal peptide" evidence="1">
    <location>
        <begin position="1"/>
        <end position="26"/>
    </location>
</feature>
<comment type="caution">
    <text evidence="2">The sequence shown here is derived from an EMBL/GenBank/DDBJ whole genome shotgun (WGS) entry which is preliminary data.</text>
</comment>
<reference evidence="2 3" key="1">
    <citation type="submission" date="2018-04" db="EMBL/GenBank/DDBJ databases">
        <title>Genomic Encyclopedia of Archaeal and Bacterial Type Strains, Phase II (KMG-II): from individual species to whole genera.</title>
        <authorList>
            <person name="Goeker M."/>
        </authorList>
    </citation>
    <scope>NUCLEOTIDE SEQUENCE [LARGE SCALE GENOMIC DNA]</scope>
    <source>
        <strain evidence="2 3">DSM 25521</strain>
    </source>
</reference>
<dbReference type="OrthoDB" id="9846459at2"/>
<dbReference type="RefSeq" id="WP_108177895.1">
    <property type="nucleotide sequence ID" value="NZ_PZZL01000005.1"/>
</dbReference>
<dbReference type="EMBL" id="PZZL01000005">
    <property type="protein sequence ID" value="PTM55050.1"/>
    <property type="molecule type" value="Genomic_DNA"/>
</dbReference>
<sequence>MMSRSPRASLKALGGMAAGLMLSACAGNYATQGPITVGSNLPATYVASCIENLFNTRLPLVRRSPLIGGTLIKVMDLNDHTIAAASVLTEDGRTRVSFVSDHADRYWYEDLFRRCVAVPNGWR</sequence>
<feature type="chain" id="PRO_5015492644" description="Lipoprotein" evidence="1">
    <location>
        <begin position="27"/>
        <end position="123"/>
    </location>
</feature>
<evidence type="ECO:0000256" key="1">
    <source>
        <dbReference type="SAM" id="SignalP"/>
    </source>
</evidence>
<gene>
    <name evidence="2" type="ORF">C8P69_105202</name>
</gene>